<keyword evidence="1" id="KW-0812">Transmembrane</keyword>
<keyword evidence="1" id="KW-0472">Membrane</keyword>
<name>A0ABS2NBJ8_9BACI</name>
<sequence length="242" mass="27006">MIRLFRAEWYKVRKSKILPVLLLGPLIAGISGAGKSVYEEGNQWLGPLFMMIIVHAQIFLPLLTGVLVAFICRYEHQNGGWKQLFALPVTRGQVFTVKFAIVAILIAVVQLLFLLGLYIIGMMKGFNDPFPLLIWKSILGGWIACLPLIALQLWVSLAWSSFAAPLALNVIFTLPNILVANSATYGPWYPWAQPLLTMIAPLTQGDVANNLNFPIETLVFVISTSFLVFAFSGFIYFQRKTV</sequence>
<keyword evidence="3" id="KW-1185">Reference proteome</keyword>
<dbReference type="PANTHER" id="PTHR37305:SF1">
    <property type="entry name" value="MEMBRANE PROTEIN"/>
    <property type="match status" value="1"/>
</dbReference>
<gene>
    <name evidence="2" type="ORF">JOC86_001731</name>
</gene>
<feature type="transmembrane region" description="Helical" evidence="1">
    <location>
        <begin position="166"/>
        <end position="188"/>
    </location>
</feature>
<reference evidence="2 3" key="1">
    <citation type="submission" date="2021-01" db="EMBL/GenBank/DDBJ databases">
        <title>Genomic Encyclopedia of Type Strains, Phase IV (KMG-IV): sequencing the most valuable type-strain genomes for metagenomic binning, comparative biology and taxonomic classification.</title>
        <authorList>
            <person name="Goeker M."/>
        </authorList>
    </citation>
    <scope>NUCLEOTIDE SEQUENCE [LARGE SCALE GENOMIC DNA]</scope>
    <source>
        <strain evidence="2 3">DSM 24834</strain>
    </source>
</reference>
<feature type="transmembrane region" description="Helical" evidence="1">
    <location>
        <begin position="48"/>
        <end position="74"/>
    </location>
</feature>
<dbReference type="PANTHER" id="PTHR37305">
    <property type="entry name" value="INTEGRAL MEMBRANE PROTEIN-RELATED"/>
    <property type="match status" value="1"/>
</dbReference>
<dbReference type="EMBL" id="JAFBDZ010000002">
    <property type="protein sequence ID" value="MBM7585189.1"/>
    <property type="molecule type" value="Genomic_DNA"/>
</dbReference>
<feature type="transmembrane region" description="Helical" evidence="1">
    <location>
        <begin position="132"/>
        <end position="154"/>
    </location>
</feature>
<dbReference type="Pfam" id="PF12730">
    <property type="entry name" value="ABC2_membrane_4"/>
    <property type="match status" value="1"/>
</dbReference>
<comment type="caution">
    <text evidence="2">The sequence shown here is derived from an EMBL/GenBank/DDBJ whole genome shotgun (WGS) entry which is preliminary data.</text>
</comment>
<keyword evidence="1" id="KW-1133">Transmembrane helix</keyword>
<evidence type="ECO:0000313" key="2">
    <source>
        <dbReference type="EMBL" id="MBM7585189.1"/>
    </source>
</evidence>
<feature type="transmembrane region" description="Helical" evidence="1">
    <location>
        <begin position="95"/>
        <end position="120"/>
    </location>
</feature>
<evidence type="ECO:0000313" key="3">
    <source>
        <dbReference type="Proteomes" id="UP001646157"/>
    </source>
</evidence>
<organism evidence="2 3">
    <name type="scientific">Rossellomorea pakistanensis</name>
    <dbReference type="NCBI Taxonomy" id="992288"/>
    <lineage>
        <taxon>Bacteria</taxon>
        <taxon>Bacillati</taxon>
        <taxon>Bacillota</taxon>
        <taxon>Bacilli</taxon>
        <taxon>Bacillales</taxon>
        <taxon>Bacillaceae</taxon>
        <taxon>Rossellomorea</taxon>
    </lineage>
</organism>
<proteinExistence type="predicted"/>
<dbReference type="RefSeq" id="WP_205170603.1">
    <property type="nucleotide sequence ID" value="NZ_JAFBDZ010000002.1"/>
</dbReference>
<dbReference type="Proteomes" id="UP001646157">
    <property type="component" value="Unassembled WGS sequence"/>
</dbReference>
<protein>
    <submittedName>
        <fullName evidence="2">Uncharacterized protein</fullName>
    </submittedName>
</protein>
<accession>A0ABS2NBJ8</accession>
<feature type="transmembrane region" description="Helical" evidence="1">
    <location>
        <begin position="218"/>
        <end position="237"/>
    </location>
</feature>
<evidence type="ECO:0000256" key="1">
    <source>
        <dbReference type="SAM" id="Phobius"/>
    </source>
</evidence>
<dbReference type="CDD" id="cd21809">
    <property type="entry name" value="ABC-2_lan_permease-like"/>
    <property type="match status" value="1"/>
</dbReference>